<evidence type="ECO:0000256" key="4">
    <source>
        <dbReference type="ARBA" id="ARBA00023163"/>
    </source>
</evidence>
<keyword evidence="4" id="KW-0804">Transcription</keyword>
<keyword evidence="2" id="KW-0805">Transcription regulation</keyword>
<dbReference type="PROSITE" id="PS00552">
    <property type="entry name" value="HTH_MERR_1"/>
    <property type="match status" value="1"/>
</dbReference>
<evidence type="ECO:0000313" key="7">
    <source>
        <dbReference type="EMBL" id="BBH86547.1"/>
    </source>
</evidence>
<dbReference type="GO" id="GO:0003677">
    <property type="term" value="F:DNA binding"/>
    <property type="evidence" value="ECO:0007669"/>
    <property type="project" value="UniProtKB-KW"/>
</dbReference>
<dbReference type="InterPro" id="IPR009061">
    <property type="entry name" value="DNA-bd_dom_put_sf"/>
</dbReference>
<feature type="coiled-coil region" evidence="5">
    <location>
        <begin position="90"/>
        <end position="117"/>
    </location>
</feature>
<dbReference type="EMBL" id="AP019376">
    <property type="protein sequence ID" value="BBH86547.1"/>
    <property type="molecule type" value="Genomic_DNA"/>
</dbReference>
<dbReference type="PRINTS" id="PR00040">
    <property type="entry name" value="HTHMERR"/>
</dbReference>
<dbReference type="InterPro" id="IPR000551">
    <property type="entry name" value="MerR-type_HTH_dom"/>
</dbReference>
<keyword evidence="5" id="KW-0175">Coiled coil</keyword>
<name>A0A455SDM3_9CHLR</name>
<gene>
    <name evidence="7" type="ORF">KTC_12980</name>
</gene>
<dbReference type="Gene3D" id="1.10.1660.10">
    <property type="match status" value="1"/>
</dbReference>
<accession>A0A455SDM3</accession>
<dbReference type="SMART" id="SM00422">
    <property type="entry name" value="HTH_MERR"/>
    <property type="match status" value="1"/>
</dbReference>
<evidence type="ECO:0000256" key="2">
    <source>
        <dbReference type="ARBA" id="ARBA00023015"/>
    </source>
</evidence>
<evidence type="ECO:0000256" key="3">
    <source>
        <dbReference type="ARBA" id="ARBA00023125"/>
    </source>
</evidence>
<dbReference type="AlphaFoldDB" id="A0A455SDM3"/>
<dbReference type="Pfam" id="PF13411">
    <property type="entry name" value="MerR_1"/>
    <property type="match status" value="1"/>
</dbReference>
<proteinExistence type="predicted"/>
<evidence type="ECO:0000256" key="1">
    <source>
        <dbReference type="ARBA" id="ARBA00022491"/>
    </source>
</evidence>
<keyword evidence="3" id="KW-0238">DNA-binding</keyword>
<dbReference type="PANTHER" id="PTHR30204:SF69">
    <property type="entry name" value="MERR-FAMILY TRANSCRIPTIONAL REGULATOR"/>
    <property type="match status" value="1"/>
</dbReference>
<dbReference type="InterPro" id="IPR047057">
    <property type="entry name" value="MerR_fam"/>
</dbReference>
<evidence type="ECO:0000256" key="5">
    <source>
        <dbReference type="SAM" id="Coils"/>
    </source>
</evidence>
<dbReference type="SUPFAM" id="SSF46955">
    <property type="entry name" value="Putative DNA-binding domain"/>
    <property type="match status" value="1"/>
</dbReference>
<keyword evidence="1" id="KW-0678">Repressor</keyword>
<protein>
    <submittedName>
        <fullName evidence="7">Transcriptional regulator</fullName>
    </submittedName>
</protein>
<organism evidence="7">
    <name type="scientific">Thermosporothrix sp. COM3</name>
    <dbReference type="NCBI Taxonomy" id="2490863"/>
    <lineage>
        <taxon>Bacteria</taxon>
        <taxon>Bacillati</taxon>
        <taxon>Chloroflexota</taxon>
        <taxon>Ktedonobacteria</taxon>
        <taxon>Ktedonobacterales</taxon>
        <taxon>Thermosporotrichaceae</taxon>
        <taxon>Thermosporothrix</taxon>
    </lineage>
</organism>
<reference evidence="7" key="1">
    <citation type="submission" date="2018-12" db="EMBL/GenBank/DDBJ databases">
        <title>Novel natural products biosynthetic potential of the class Ktedonobacteria.</title>
        <authorList>
            <person name="Zheng Y."/>
            <person name="Saitou A."/>
            <person name="Wang C.M."/>
            <person name="Toyoda A."/>
            <person name="Minakuchi Y."/>
            <person name="Sekiguchi Y."/>
            <person name="Ueda K."/>
            <person name="Takano H."/>
            <person name="Sakai Y."/>
            <person name="Yokota A."/>
            <person name="Yabe S."/>
        </authorList>
    </citation>
    <scope>NUCLEOTIDE SEQUENCE</scope>
    <source>
        <strain evidence="7">COM3</strain>
    </source>
</reference>
<evidence type="ECO:0000259" key="6">
    <source>
        <dbReference type="PROSITE" id="PS50937"/>
    </source>
</evidence>
<dbReference type="PANTHER" id="PTHR30204">
    <property type="entry name" value="REDOX-CYCLING DRUG-SENSING TRANSCRIPTIONAL ACTIVATOR SOXR"/>
    <property type="match status" value="1"/>
</dbReference>
<feature type="domain" description="HTH merR-type" evidence="6">
    <location>
        <begin position="1"/>
        <end position="68"/>
    </location>
</feature>
<dbReference type="GO" id="GO:0003700">
    <property type="term" value="F:DNA-binding transcription factor activity"/>
    <property type="evidence" value="ECO:0007669"/>
    <property type="project" value="InterPro"/>
</dbReference>
<sequence length="127" mass="14729">MNIGELSRRTGVSIRSLRYYETKHLLSPQRSENGYRFYEESAVERVKAIQFYLKLGLTTTEIAAALGDCDLDMSSFSPESNYLYECPEELALYRKRLAEVEEQIEALERVRMYLKRSLSKAQETVSV</sequence>
<dbReference type="PROSITE" id="PS50937">
    <property type="entry name" value="HTH_MERR_2"/>
    <property type="match status" value="1"/>
</dbReference>